<keyword evidence="3" id="KW-0472">Membrane</keyword>
<dbReference type="Proteomes" id="UP000326759">
    <property type="component" value="Unassembled WGS sequence"/>
</dbReference>
<keyword evidence="5" id="KW-1185">Reference proteome</keyword>
<dbReference type="Pfam" id="PF13855">
    <property type="entry name" value="LRR_8"/>
    <property type="match status" value="2"/>
</dbReference>
<dbReference type="InterPro" id="IPR001611">
    <property type="entry name" value="Leu-rich_rpt"/>
</dbReference>
<dbReference type="PROSITE" id="PS51450">
    <property type="entry name" value="LRR"/>
    <property type="match status" value="2"/>
</dbReference>
<dbReference type="SMART" id="SM00364">
    <property type="entry name" value="LRR_BAC"/>
    <property type="match status" value="2"/>
</dbReference>
<dbReference type="AlphaFoldDB" id="A0A5N5T468"/>
<dbReference type="GO" id="GO:0005737">
    <property type="term" value="C:cytoplasm"/>
    <property type="evidence" value="ECO:0007669"/>
    <property type="project" value="TreeGrafter"/>
</dbReference>
<dbReference type="InterPro" id="IPR003591">
    <property type="entry name" value="Leu-rich_rpt_typical-subtyp"/>
</dbReference>
<dbReference type="InterPro" id="IPR050216">
    <property type="entry name" value="LRR_domain-containing"/>
</dbReference>
<protein>
    <submittedName>
        <fullName evidence="4">Keratocan</fullName>
    </submittedName>
</protein>
<gene>
    <name evidence="4" type="primary">KERA</name>
    <name evidence="4" type="ORF">Anas_00430</name>
</gene>
<evidence type="ECO:0000256" key="3">
    <source>
        <dbReference type="SAM" id="Phobius"/>
    </source>
</evidence>
<proteinExistence type="predicted"/>
<dbReference type="OrthoDB" id="635273at2759"/>
<organism evidence="4 5">
    <name type="scientific">Armadillidium nasatum</name>
    <dbReference type="NCBI Taxonomy" id="96803"/>
    <lineage>
        <taxon>Eukaryota</taxon>
        <taxon>Metazoa</taxon>
        <taxon>Ecdysozoa</taxon>
        <taxon>Arthropoda</taxon>
        <taxon>Crustacea</taxon>
        <taxon>Multicrustacea</taxon>
        <taxon>Malacostraca</taxon>
        <taxon>Eumalacostraca</taxon>
        <taxon>Peracarida</taxon>
        <taxon>Isopoda</taxon>
        <taxon>Oniscidea</taxon>
        <taxon>Crinocheta</taxon>
        <taxon>Armadillidiidae</taxon>
        <taxon>Armadillidium</taxon>
    </lineage>
</organism>
<keyword evidence="3" id="KW-1133">Transmembrane helix</keyword>
<evidence type="ECO:0000256" key="2">
    <source>
        <dbReference type="ARBA" id="ARBA00022737"/>
    </source>
</evidence>
<name>A0A5N5T468_9CRUS</name>
<dbReference type="EMBL" id="SEYY01010983">
    <property type="protein sequence ID" value="KAB7501334.1"/>
    <property type="molecule type" value="Genomic_DNA"/>
</dbReference>
<keyword evidence="3" id="KW-0812">Transmembrane</keyword>
<dbReference type="PANTHER" id="PTHR48051:SF48">
    <property type="entry name" value="MULTIFUNCTIONAL ROCO FAMILY SIGNALING REGULATOR 1"/>
    <property type="match status" value="1"/>
</dbReference>
<comment type="caution">
    <text evidence="4">The sequence shown here is derived from an EMBL/GenBank/DDBJ whole genome shotgun (WGS) entry which is preliminary data.</text>
</comment>
<evidence type="ECO:0000313" key="4">
    <source>
        <dbReference type="EMBL" id="KAB7501334.1"/>
    </source>
</evidence>
<evidence type="ECO:0000313" key="5">
    <source>
        <dbReference type="Proteomes" id="UP000326759"/>
    </source>
</evidence>
<sequence length="440" mass="50624">MSLASSYKHNKTSLCSRCACLTLKPFTADCNDSDLKEIPEIWKDLNVPWRLSLNGNSLEEITVFPPLNNLTALSFRYKFYIADNAFLNLTRLVSLDLSHNNLTAESFHSDTFNGPYADKMPNPIPLEELDLSFNQIKRLPKDVFHHLKNLKYLKLSHNDFMDLSTTTAQALSEIQTLEKLDLSYTKLLLSELDLSGNSFPSVPSEINYAHSLEILRMDNNIFGTIYENSFHKTLEKLHTLSLTNSETLFRVENGAFGNLSSLQTLWLSDNIQLTTIYPRAFMNHENRTLHLKELHLENNKLERLPESALPWKDISSLNLADFGNRKKKIIITENELIGRYHISFIFACAAPEELMGYRVIDMKVQKHEFVCEEQTFNAKKYGYVVVATIVVGILLLVTGTIIFSYVLFRRTKVHDWIGNNVKYRRTLNEDEDVITSNIHY</sequence>
<dbReference type="SUPFAM" id="SSF52058">
    <property type="entry name" value="L domain-like"/>
    <property type="match status" value="1"/>
</dbReference>
<keyword evidence="1" id="KW-0433">Leucine-rich repeat</keyword>
<dbReference type="InterPro" id="IPR032675">
    <property type="entry name" value="LRR_dom_sf"/>
</dbReference>
<accession>A0A5N5T468</accession>
<feature type="transmembrane region" description="Helical" evidence="3">
    <location>
        <begin position="381"/>
        <end position="408"/>
    </location>
</feature>
<dbReference type="Pfam" id="PF00560">
    <property type="entry name" value="LRR_1"/>
    <property type="match status" value="1"/>
</dbReference>
<reference evidence="4 5" key="1">
    <citation type="journal article" date="2019" name="PLoS Biol.">
        <title>Sex chromosomes control vertical transmission of feminizing Wolbachia symbionts in an isopod.</title>
        <authorList>
            <person name="Becking T."/>
            <person name="Chebbi M.A."/>
            <person name="Giraud I."/>
            <person name="Moumen B."/>
            <person name="Laverre T."/>
            <person name="Caubet Y."/>
            <person name="Peccoud J."/>
            <person name="Gilbert C."/>
            <person name="Cordaux R."/>
        </authorList>
    </citation>
    <scope>NUCLEOTIDE SEQUENCE [LARGE SCALE GENOMIC DNA]</scope>
    <source>
        <strain evidence="4">ANa2</strain>
        <tissue evidence="4">Whole body excluding digestive tract and cuticle</tissue>
    </source>
</reference>
<evidence type="ECO:0000256" key="1">
    <source>
        <dbReference type="ARBA" id="ARBA00022614"/>
    </source>
</evidence>
<keyword evidence="2" id="KW-0677">Repeat</keyword>
<dbReference type="PANTHER" id="PTHR48051">
    <property type="match status" value="1"/>
</dbReference>
<dbReference type="Gene3D" id="3.80.10.10">
    <property type="entry name" value="Ribonuclease Inhibitor"/>
    <property type="match status" value="3"/>
</dbReference>
<dbReference type="SMART" id="SM00369">
    <property type="entry name" value="LRR_TYP"/>
    <property type="match status" value="6"/>
</dbReference>